<evidence type="ECO:0000313" key="8">
    <source>
        <dbReference type="Proteomes" id="UP000320876"/>
    </source>
</evidence>
<feature type="transmembrane region" description="Helical" evidence="5">
    <location>
        <begin position="251"/>
        <end position="274"/>
    </location>
</feature>
<dbReference type="InterPro" id="IPR036259">
    <property type="entry name" value="MFS_trans_sf"/>
</dbReference>
<organism evidence="7 8">
    <name type="scientific">Amycolatopsis cihanbeyliensis</name>
    <dbReference type="NCBI Taxonomy" id="1128664"/>
    <lineage>
        <taxon>Bacteria</taxon>
        <taxon>Bacillati</taxon>
        <taxon>Actinomycetota</taxon>
        <taxon>Actinomycetes</taxon>
        <taxon>Pseudonocardiales</taxon>
        <taxon>Pseudonocardiaceae</taxon>
        <taxon>Amycolatopsis</taxon>
    </lineage>
</organism>
<feature type="transmembrane region" description="Helical" evidence="5">
    <location>
        <begin position="41"/>
        <end position="58"/>
    </location>
</feature>
<feature type="transmembrane region" description="Helical" evidence="5">
    <location>
        <begin position="370"/>
        <end position="389"/>
    </location>
</feature>
<evidence type="ECO:0000256" key="5">
    <source>
        <dbReference type="SAM" id="Phobius"/>
    </source>
</evidence>
<dbReference type="PROSITE" id="PS50850">
    <property type="entry name" value="MFS"/>
    <property type="match status" value="1"/>
</dbReference>
<feature type="transmembrane region" description="Helical" evidence="5">
    <location>
        <begin position="344"/>
        <end position="364"/>
    </location>
</feature>
<keyword evidence="3 5" id="KW-1133">Transmembrane helix</keyword>
<dbReference type="GO" id="GO:0022857">
    <property type="term" value="F:transmembrane transporter activity"/>
    <property type="evidence" value="ECO:0007669"/>
    <property type="project" value="InterPro"/>
</dbReference>
<dbReference type="InterPro" id="IPR011701">
    <property type="entry name" value="MFS"/>
</dbReference>
<name>A0A542DBT6_AMYCI</name>
<dbReference type="PRINTS" id="PR01035">
    <property type="entry name" value="TCRTETA"/>
</dbReference>
<dbReference type="Proteomes" id="UP000320876">
    <property type="component" value="Unassembled WGS sequence"/>
</dbReference>
<feature type="transmembrane region" description="Helical" evidence="5">
    <location>
        <begin position="311"/>
        <end position="332"/>
    </location>
</feature>
<proteinExistence type="predicted"/>
<protein>
    <submittedName>
        <fullName evidence="7">Putative MFS family arabinose efflux permease</fullName>
    </submittedName>
</protein>
<comment type="caution">
    <text evidence="7">The sequence shown here is derived from an EMBL/GenBank/DDBJ whole genome shotgun (WGS) entry which is preliminary data.</text>
</comment>
<reference evidence="7 8" key="1">
    <citation type="submission" date="2019-06" db="EMBL/GenBank/DDBJ databases">
        <title>Sequencing the genomes of 1000 actinobacteria strains.</title>
        <authorList>
            <person name="Klenk H.-P."/>
        </authorList>
    </citation>
    <scope>NUCLEOTIDE SEQUENCE [LARGE SCALE GENOMIC DNA]</scope>
    <source>
        <strain evidence="7 8">DSM 45679</strain>
    </source>
</reference>
<keyword evidence="4 5" id="KW-0472">Membrane</keyword>
<gene>
    <name evidence="7" type="ORF">FB471_0160</name>
</gene>
<dbReference type="EMBL" id="VFML01000001">
    <property type="protein sequence ID" value="TQJ00532.1"/>
    <property type="molecule type" value="Genomic_DNA"/>
</dbReference>
<sequence>MRKTMTPLLVTVLVVYSAQQLLMPILAPLSRELSLTETQLGLVVTVAAATLTIASPLWGRALDRLGLRTVLLAGLGLATSGLAGFAAVAAIGLDGTSGPALTFGLMLATRSLLFGAGIAAIPVAALAVAGTVTTNETDRTRVVGLVGAAQGLSLVLGPAAGGTLALVSLMLPLYVAPVLPLLLAGWVLTAVPGVTPARPEAERPAKIRPWQAHLWPLFAIGFLLYLSLSLVQVIIGFLVADRLGLDPQATAGAVGVVLFVSGLVLVAVQGAVVPKLGWPARRLLRTGIPITIAAFALLALAGQLWTMTAAFAVLSLGLGLAIPGFTTAPTLAVGPDQQGSVAGLVNATIGATFVAGPLLGTALYELQPVAPVLAALGSVTAALGLTWGAPAAHRIGEKAVASAAG</sequence>
<dbReference type="SUPFAM" id="SSF103473">
    <property type="entry name" value="MFS general substrate transporter"/>
    <property type="match status" value="1"/>
</dbReference>
<evidence type="ECO:0000256" key="4">
    <source>
        <dbReference type="ARBA" id="ARBA00023136"/>
    </source>
</evidence>
<dbReference type="PANTHER" id="PTHR23546:SF1">
    <property type="entry name" value="MEMBRANE PROTEIN"/>
    <property type="match status" value="1"/>
</dbReference>
<evidence type="ECO:0000313" key="7">
    <source>
        <dbReference type="EMBL" id="TQJ00532.1"/>
    </source>
</evidence>
<evidence type="ECO:0000256" key="2">
    <source>
        <dbReference type="ARBA" id="ARBA00022692"/>
    </source>
</evidence>
<feature type="transmembrane region" description="Helical" evidence="5">
    <location>
        <begin position="214"/>
        <end position="239"/>
    </location>
</feature>
<feature type="transmembrane region" description="Helical" evidence="5">
    <location>
        <begin position="70"/>
        <end position="92"/>
    </location>
</feature>
<keyword evidence="2 5" id="KW-0812">Transmembrane</keyword>
<feature type="transmembrane region" description="Helical" evidence="5">
    <location>
        <begin position="286"/>
        <end position="305"/>
    </location>
</feature>
<feature type="transmembrane region" description="Helical" evidence="5">
    <location>
        <begin position="112"/>
        <end position="130"/>
    </location>
</feature>
<dbReference type="Gene3D" id="1.20.1250.20">
    <property type="entry name" value="MFS general substrate transporter like domains"/>
    <property type="match status" value="1"/>
</dbReference>
<dbReference type="AlphaFoldDB" id="A0A542DBT6"/>
<dbReference type="InterPro" id="IPR020846">
    <property type="entry name" value="MFS_dom"/>
</dbReference>
<dbReference type="PANTHER" id="PTHR23546">
    <property type="entry name" value="TRANSPORT PROTEIN"/>
    <property type="match status" value="1"/>
</dbReference>
<evidence type="ECO:0000259" key="6">
    <source>
        <dbReference type="PROSITE" id="PS50850"/>
    </source>
</evidence>
<evidence type="ECO:0000256" key="1">
    <source>
        <dbReference type="ARBA" id="ARBA00004651"/>
    </source>
</evidence>
<dbReference type="GO" id="GO:0005886">
    <property type="term" value="C:plasma membrane"/>
    <property type="evidence" value="ECO:0007669"/>
    <property type="project" value="UniProtKB-SubCell"/>
</dbReference>
<evidence type="ECO:0000256" key="3">
    <source>
        <dbReference type="ARBA" id="ARBA00022989"/>
    </source>
</evidence>
<feature type="transmembrane region" description="Helical" evidence="5">
    <location>
        <begin position="142"/>
        <end position="167"/>
    </location>
</feature>
<dbReference type="InterPro" id="IPR001958">
    <property type="entry name" value="Tet-R_TetA/multi-R_MdtG-like"/>
</dbReference>
<dbReference type="Pfam" id="PF07690">
    <property type="entry name" value="MFS_1"/>
    <property type="match status" value="1"/>
</dbReference>
<keyword evidence="8" id="KW-1185">Reference proteome</keyword>
<feature type="transmembrane region" description="Helical" evidence="5">
    <location>
        <begin position="173"/>
        <end position="194"/>
    </location>
</feature>
<comment type="subcellular location">
    <subcellularLocation>
        <location evidence="1">Cell membrane</location>
        <topology evidence="1">Multi-pass membrane protein</topology>
    </subcellularLocation>
</comment>
<accession>A0A542DBT6</accession>
<feature type="domain" description="Major facilitator superfamily (MFS) profile" evidence="6">
    <location>
        <begin position="3"/>
        <end position="405"/>
    </location>
</feature>